<dbReference type="GO" id="GO:0005829">
    <property type="term" value="C:cytosol"/>
    <property type="evidence" value="ECO:0007669"/>
    <property type="project" value="TreeGrafter"/>
</dbReference>
<dbReference type="InterPro" id="IPR036555">
    <property type="entry name" value="NusA_N_sf"/>
</dbReference>
<keyword evidence="2 7" id="KW-0963">Cytoplasm</keyword>
<feature type="region of interest" description="Disordered" evidence="8">
    <location>
        <begin position="344"/>
        <end position="400"/>
    </location>
</feature>
<evidence type="ECO:0000256" key="6">
    <source>
        <dbReference type="ARBA" id="ARBA00023163"/>
    </source>
</evidence>
<dbReference type="InterPro" id="IPR010213">
    <property type="entry name" value="TF_NusA"/>
</dbReference>
<dbReference type="Pfam" id="PF08529">
    <property type="entry name" value="NusA_N"/>
    <property type="match status" value="1"/>
</dbReference>
<dbReference type="InterPro" id="IPR012340">
    <property type="entry name" value="NA-bd_OB-fold"/>
</dbReference>
<dbReference type="InterPro" id="IPR025249">
    <property type="entry name" value="TF_NusA_KH_1st"/>
</dbReference>
<evidence type="ECO:0000259" key="9">
    <source>
        <dbReference type="PROSITE" id="PS50126"/>
    </source>
</evidence>
<keyword evidence="3 7" id="KW-0889">Transcription antitermination</keyword>
<evidence type="ECO:0000256" key="7">
    <source>
        <dbReference type="HAMAP-Rule" id="MF_00945"/>
    </source>
</evidence>
<protein>
    <recommendedName>
        <fullName evidence="7">Transcription termination/antitermination protein NusA</fullName>
    </recommendedName>
</protein>
<evidence type="ECO:0000256" key="1">
    <source>
        <dbReference type="ARBA" id="ARBA00022472"/>
    </source>
</evidence>
<dbReference type="Pfam" id="PF26594">
    <property type="entry name" value="KH_NusA_2nd"/>
    <property type="match status" value="1"/>
</dbReference>
<reference evidence="10 11" key="1">
    <citation type="submission" date="2020-08" db="EMBL/GenBank/DDBJ databases">
        <title>Genomic Encyclopedia of Type Strains, Phase IV (KMG-IV): sequencing the most valuable type-strain genomes for metagenomic binning, comparative biology and taxonomic classification.</title>
        <authorList>
            <person name="Goeker M."/>
        </authorList>
    </citation>
    <scope>NUCLEOTIDE SEQUENCE [LARGE SCALE GENOMIC DNA]</scope>
    <source>
        <strain evidence="10 11">DSM 22071</strain>
    </source>
</reference>
<evidence type="ECO:0000256" key="8">
    <source>
        <dbReference type="SAM" id="MobiDB-lite"/>
    </source>
</evidence>
<dbReference type="InterPro" id="IPR013735">
    <property type="entry name" value="TF_NusA_N"/>
</dbReference>
<dbReference type="InterPro" id="IPR058582">
    <property type="entry name" value="KH_NusA_2nd"/>
</dbReference>
<keyword evidence="5 7" id="KW-0805">Transcription regulation</keyword>
<dbReference type="Gene3D" id="3.30.1480.10">
    <property type="entry name" value="NusA, N-terminal domain"/>
    <property type="match status" value="1"/>
</dbReference>
<dbReference type="InterPro" id="IPR009019">
    <property type="entry name" value="KH_sf_prok-type"/>
</dbReference>
<dbReference type="GO" id="GO:0031564">
    <property type="term" value="P:transcription antitermination"/>
    <property type="evidence" value="ECO:0007669"/>
    <property type="project" value="UniProtKB-UniRule"/>
</dbReference>
<dbReference type="EMBL" id="JACHID010000012">
    <property type="protein sequence ID" value="MBB5022574.1"/>
    <property type="molecule type" value="Genomic_DNA"/>
</dbReference>
<dbReference type="RefSeq" id="WP_183733320.1">
    <property type="nucleotide sequence ID" value="NZ_JACHID010000012.1"/>
</dbReference>
<comment type="function">
    <text evidence="7">Participates in both transcription termination and antitermination.</text>
</comment>
<evidence type="ECO:0000313" key="10">
    <source>
        <dbReference type="EMBL" id="MBB5022574.1"/>
    </source>
</evidence>
<proteinExistence type="inferred from homology"/>
<dbReference type="InterPro" id="IPR030842">
    <property type="entry name" value="TF_NusA_bacterial"/>
</dbReference>
<dbReference type="CDD" id="cd02134">
    <property type="entry name" value="KH-II_NusA_rpt1"/>
    <property type="match status" value="1"/>
</dbReference>
<comment type="caution">
    <text evidence="10">The sequence shown here is derived from an EMBL/GenBank/DDBJ whole genome shotgun (WGS) entry which is preliminary data.</text>
</comment>
<accession>A0A7W8DHL7</accession>
<feature type="compositionally biased region" description="Polar residues" evidence="8">
    <location>
        <begin position="390"/>
        <end position="400"/>
    </location>
</feature>
<dbReference type="InterPro" id="IPR004087">
    <property type="entry name" value="KH_dom"/>
</dbReference>
<dbReference type="InterPro" id="IPR015946">
    <property type="entry name" value="KH_dom-like_a/b"/>
</dbReference>
<name>A0A7W8DHL7_9BACT</name>
<dbReference type="Pfam" id="PF13184">
    <property type="entry name" value="KH_NusA_1st"/>
    <property type="match status" value="1"/>
</dbReference>
<comment type="subunit">
    <text evidence="7">Monomer. Binds directly to the core enzyme of the DNA-dependent RNA polymerase and to nascent RNA.</text>
</comment>
<dbReference type="PANTHER" id="PTHR22648">
    <property type="entry name" value="TRANSCRIPTION TERMINATION FACTOR NUSA"/>
    <property type="match status" value="1"/>
</dbReference>
<evidence type="ECO:0000256" key="2">
    <source>
        <dbReference type="ARBA" id="ARBA00022490"/>
    </source>
</evidence>
<evidence type="ECO:0000256" key="4">
    <source>
        <dbReference type="ARBA" id="ARBA00022884"/>
    </source>
</evidence>
<sequence>MSNDFISSIEHLCHEKNLDKKTLLEAIETAVVAALKRKYSQDSEIHFHIDDETGVFDVSFGKTVVEKVRTRSMEISLDEARKQAGEDVQLGDIVQVPVDVQSIARITAQTAKQIITQKIRDVEKSAFIEEYTQRIGELILAPVDRVEARRVVLNLGECEGVLLQSDLLPNDQFRAGEVVKTVIREVQLNRRGDVQVLLSRSNEDFLSQLFREEVPEISSGNVVIKAVAREGGSRSKIAVKALRMGMDPVGACVGVKGSRVSAVVDEIGGEKIDIIEWSDEPALMICNALSPAEVVKMDIYDEEGLAVVVVPEDQLSLAIGRRGQNARLAAKLTNWKIDIYSEQEYEEASPEEIGQPVSDDEETGMMLGGSVIEPVETEAASETEREEPQSENPATPEQER</sequence>
<dbReference type="FunFam" id="3.30.300.20:FF:000005">
    <property type="entry name" value="Transcription termination/antitermination protein NusA"/>
    <property type="match status" value="1"/>
</dbReference>
<organism evidence="10 11">
    <name type="scientific">Desulfurispira natronophila</name>
    <dbReference type="NCBI Taxonomy" id="682562"/>
    <lineage>
        <taxon>Bacteria</taxon>
        <taxon>Pseudomonadati</taxon>
        <taxon>Chrysiogenota</taxon>
        <taxon>Chrysiogenia</taxon>
        <taxon>Chrysiogenales</taxon>
        <taxon>Chrysiogenaceae</taxon>
        <taxon>Desulfurispira</taxon>
    </lineage>
</organism>
<dbReference type="NCBIfam" id="TIGR01953">
    <property type="entry name" value="NusA"/>
    <property type="match status" value="1"/>
</dbReference>
<dbReference type="HAMAP" id="MF_00945_B">
    <property type="entry name" value="NusA_B"/>
    <property type="match status" value="1"/>
</dbReference>
<keyword evidence="6 7" id="KW-0804">Transcription</keyword>
<dbReference type="SUPFAM" id="SSF50249">
    <property type="entry name" value="Nucleic acid-binding proteins"/>
    <property type="match status" value="1"/>
</dbReference>
<comment type="subcellular location">
    <subcellularLocation>
        <location evidence="7">Cytoplasm</location>
    </subcellularLocation>
</comment>
<dbReference type="Gene3D" id="3.30.300.20">
    <property type="match status" value="2"/>
</dbReference>
<keyword evidence="1 7" id="KW-0806">Transcription termination</keyword>
<evidence type="ECO:0000256" key="3">
    <source>
        <dbReference type="ARBA" id="ARBA00022814"/>
    </source>
</evidence>
<dbReference type="FunFam" id="3.30.300.20:FF:000002">
    <property type="entry name" value="Transcription termination/antitermination protein NusA"/>
    <property type="match status" value="1"/>
</dbReference>
<dbReference type="SMART" id="SM00322">
    <property type="entry name" value="KH"/>
    <property type="match status" value="2"/>
</dbReference>
<feature type="domain" description="S1 motif" evidence="9">
    <location>
        <begin position="136"/>
        <end position="201"/>
    </location>
</feature>
<keyword evidence="11" id="KW-1185">Reference proteome</keyword>
<dbReference type="CDD" id="cd22529">
    <property type="entry name" value="KH-II_NusA_rpt2"/>
    <property type="match status" value="1"/>
</dbReference>
<dbReference type="AlphaFoldDB" id="A0A7W8DHL7"/>
<evidence type="ECO:0000256" key="5">
    <source>
        <dbReference type="ARBA" id="ARBA00023015"/>
    </source>
</evidence>
<dbReference type="SUPFAM" id="SSF54814">
    <property type="entry name" value="Prokaryotic type KH domain (KH-domain type II)"/>
    <property type="match status" value="2"/>
</dbReference>
<dbReference type="PROSITE" id="PS50084">
    <property type="entry name" value="KH_TYPE_1"/>
    <property type="match status" value="1"/>
</dbReference>
<keyword evidence="4 7" id="KW-0694">RNA-binding</keyword>
<evidence type="ECO:0000313" key="11">
    <source>
        <dbReference type="Proteomes" id="UP000528322"/>
    </source>
</evidence>
<dbReference type="SUPFAM" id="SSF69705">
    <property type="entry name" value="Transcription factor NusA, N-terminal domain"/>
    <property type="match status" value="1"/>
</dbReference>
<comment type="similarity">
    <text evidence="7">Belongs to the NusA family.</text>
</comment>
<dbReference type="InterPro" id="IPR003029">
    <property type="entry name" value="S1_domain"/>
</dbReference>
<dbReference type="PANTHER" id="PTHR22648:SF0">
    <property type="entry name" value="TRANSCRIPTION TERMINATION_ANTITERMINATION PROTEIN NUSA"/>
    <property type="match status" value="1"/>
</dbReference>
<dbReference type="Proteomes" id="UP000528322">
    <property type="component" value="Unassembled WGS sequence"/>
</dbReference>
<dbReference type="PROSITE" id="PS50126">
    <property type="entry name" value="S1"/>
    <property type="match status" value="1"/>
</dbReference>
<gene>
    <name evidence="7" type="primary">nusA</name>
    <name evidence="10" type="ORF">HNR37_001912</name>
</gene>
<dbReference type="Gene3D" id="2.40.50.140">
    <property type="entry name" value="Nucleic acid-binding proteins"/>
    <property type="match status" value="1"/>
</dbReference>
<dbReference type="GO" id="GO:0003700">
    <property type="term" value="F:DNA-binding transcription factor activity"/>
    <property type="evidence" value="ECO:0007669"/>
    <property type="project" value="InterPro"/>
</dbReference>
<dbReference type="GO" id="GO:0003723">
    <property type="term" value="F:RNA binding"/>
    <property type="evidence" value="ECO:0007669"/>
    <property type="project" value="UniProtKB-UniRule"/>
</dbReference>
<dbReference type="GO" id="GO:0006353">
    <property type="term" value="P:DNA-templated transcription termination"/>
    <property type="evidence" value="ECO:0007669"/>
    <property type="project" value="UniProtKB-UniRule"/>
</dbReference>